<dbReference type="EMBL" id="FP929129">
    <property type="protein sequence ID" value="CBX96479.1"/>
    <property type="molecule type" value="Genomic_DNA"/>
</dbReference>
<evidence type="ECO:0000256" key="1">
    <source>
        <dbReference type="SAM" id="MobiDB-lite"/>
    </source>
</evidence>
<feature type="region of interest" description="Disordered" evidence="1">
    <location>
        <begin position="1"/>
        <end position="20"/>
    </location>
</feature>
<reference evidence="3" key="1">
    <citation type="journal article" date="2011" name="Nat. Commun.">
        <title>Effector diversification within compartments of the Leptosphaeria maculans genome affected by Repeat-Induced Point mutations.</title>
        <authorList>
            <person name="Rouxel T."/>
            <person name="Grandaubert J."/>
            <person name="Hane J.K."/>
            <person name="Hoede C."/>
            <person name="van de Wouw A.P."/>
            <person name="Couloux A."/>
            <person name="Dominguez V."/>
            <person name="Anthouard V."/>
            <person name="Bally P."/>
            <person name="Bourras S."/>
            <person name="Cozijnsen A.J."/>
            <person name="Ciuffetti L.M."/>
            <person name="Degrave A."/>
            <person name="Dilmaghani A."/>
            <person name="Duret L."/>
            <person name="Fudal I."/>
            <person name="Goodwin S.B."/>
            <person name="Gout L."/>
            <person name="Glaser N."/>
            <person name="Linglin J."/>
            <person name="Kema G.H.J."/>
            <person name="Lapalu N."/>
            <person name="Lawrence C.B."/>
            <person name="May K."/>
            <person name="Meyer M."/>
            <person name="Ollivier B."/>
            <person name="Poulain J."/>
            <person name="Schoch C.L."/>
            <person name="Simon A."/>
            <person name="Spatafora J.W."/>
            <person name="Stachowiak A."/>
            <person name="Turgeon B.G."/>
            <person name="Tyler B.M."/>
            <person name="Vincent D."/>
            <person name="Weissenbach J."/>
            <person name="Amselem J."/>
            <person name="Quesneville H."/>
            <person name="Oliver R.P."/>
            <person name="Wincker P."/>
            <person name="Balesdent M.-H."/>
            <person name="Howlett B.J."/>
        </authorList>
    </citation>
    <scope>NUCLEOTIDE SEQUENCE [LARGE SCALE GENOMIC DNA]</scope>
    <source>
        <strain evidence="3">JN3 / isolate v23.1.3 / race Av1-4-5-6-7-8</strain>
    </source>
</reference>
<accession>E4ZYF3</accession>
<dbReference type="AlphaFoldDB" id="E4ZYF3"/>
<evidence type="ECO:0000313" key="2">
    <source>
        <dbReference type="EMBL" id="CBX96479.1"/>
    </source>
</evidence>
<dbReference type="InParanoid" id="E4ZYF3"/>
<proteinExistence type="predicted"/>
<dbReference type="Proteomes" id="UP000002668">
    <property type="component" value="Genome"/>
</dbReference>
<evidence type="ECO:0000313" key="3">
    <source>
        <dbReference type="Proteomes" id="UP000002668"/>
    </source>
</evidence>
<name>E4ZYF3_LEPMJ</name>
<dbReference type="VEuPathDB" id="FungiDB:LEMA_uP107440.1"/>
<keyword evidence="3" id="KW-1185">Reference proteome</keyword>
<sequence length="44" mass="5059">MSDESEGLPLFPAPSRHRKGTGLRRGDIWYHSWQKCIEPLTAFS</sequence>
<organism evidence="3">
    <name type="scientific">Leptosphaeria maculans (strain JN3 / isolate v23.1.3 / race Av1-4-5-6-7-8)</name>
    <name type="common">Blackleg fungus</name>
    <name type="synonym">Phoma lingam</name>
    <dbReference type="NCBI Taxonomy" id="985895"/>
    <lineage>
        <taxon>Eukaryota</taxon>
        <taxon>Fungi</taxon>
        <taxon>Dikarya</taxon>
        <taxon>Ascomycota</taxon>
        <taxon>Pezizomycotina</taxon>
        <taxon>Dothideomycetes</taxon>
        <taxon>Pleosporomycetidae</taxon>
        <taxon>Pleosporales</taxon>
        <taxon>Pleosporineae</taxon>
        <taxon>Leptosphaeriaceae</taxon>
        <taxon>Plenodomus</taxon>
        <taxon>Plenodomus lingam/Leptosphaeria maculans species complex</taxon>
    </lineage>
</organism>
<gene>
    <name evidence="2" type="ORF">LEMA_uP107440.1</name>
</gene>
<protein>
    <submittedName>
        <fullName evidence="2">Predicted protein</fullName>
    </submittedName>
</protein>
<dbReference type="HOGENOM" id="CLU_3224730_0_0_1"/>